<dbReference type="CDD" id="cd19963">
    <property type="entry name" value="PBP1_BMP-like"/>
    <property type="match status" value="1"/>
</dbReference>
<dbReference type="Gene3D" id="3.40.50.2300">
    <property type="match status" value="2"/>
</dbReference>
<dbReference type="RefSeq" id="WP_103896539.1">
    <property type="nucleotide sequence ID" value="NZ_FNUK01000024.1"/>
</dbReference>
<dbReference type="Proteomes" id="UP000242850">
    <property type="component" value="Unassembled WGS sequence"/>
</dbReference>
<accession>A0A1H5WYZ9</accession>
<keyword evidence="1" id="KW-0732">Signal</keyword>
<keyword evidence="3" id="KW-0449">Lipoprotein</keyword>
<organism evidence="3 4">
    <name type="scientific">Caloramator fervidus</name>
    <dbReference type="NCBI Taxonomy" id="29344"/>
    <lineage>
        <taxon>Bacteria</taxon>
        <taxon>Bacillati</taxon>
        <taxon>Bacillota</taxon>
        <taxon>Clostridia</taxon>
        <taxon>Eubacteriales</taxon>
        <taxon>Clostridiaceae</taxon>
        <taxon>Caloramator</taxon>
    </lineage>
</organism>
<dbReference type="GO" id="GO:0005886">
    <property type="term" value="C:plasma membrane"/>
    <property type="evidence" value="ECO:0007669"/>
    <property type="project" value="InterPro"/>
</dbReference>
<evidence type="ECO:0000313" key="4">
    <source>
        <dbReference type="Proteomes" id="UP000242850"/>
    </source>
</evidence>
<dbReference type="PANTHER" id="PTHR43208:SF1">
    <property type="entry name" value="ABC TRANSPORTER SUBSTRATE-BINDING PROTEIN"/>
    <property type="match status" value="1"/>
</dbReference>
<dbReference type="PANTHER" id="PTHR43208">
    <property type="entry name" value="ABC TRANSPORTER SUBSTRATE-BINDING PROTEIN"/>
    <property type="match status" value="1"/>
</dbReference>
<dbReference type="AlphaFoldDB" id="A0A1H5WYZ9"/>
<evidence type="ECO:0000259" key="2">
    <source>
        <dbReference type="Pfam" id="PF02608"/>
    </source>
</evidence>
<dbReference type="OrthoDB" id="9769871at2"/>
<evidence type="ECO:0000313" key="3">
    <source>
        <dbReference type="EMBL" id="SEG04764.1"/>
    </source>
</evidence>
<name>A0A1H5WYZ9_9CLOT</name>
<dbReference type="InterPro" id="IPR003760">
    <property type="entry name" value="PnrA-like"/>
</dbReference>
<feature type="domain" description="ABC transporter substrate-binding protein PnrA-like" evidence="2">
    <location>
        <begin position="298"/>
        <end position="586"/>
    </location>
</feature>
<proteinExistence type="predicted"/>
<dbReference type="Pfam" id="PF02608">
    <property type="entry name" value="Bmp"/>
    <property type="match status" value="1"/>
</dbReference>
<reference evidence="4" key="1">
    <citation type="submission" date="2016-10" db="EMBL/GenBank/DDBJ databases">
        <authorList>
            <person name="Varghese N."/>
            <person name="Submissions S."/>
        </authorList>
    </citation>
    <scope>NUCLEOTIDE SEQUENCE [LARGE SCALE GENOMIC DNA]</scope>
    <source>
        <strain evidence="4">DSM 5463</strain>
    </source>
</reference>
<protein>
    <submittedName>
        <fullName evidence="3">Basic membrane lipoprotein Med, substrate-binding protein (PBP1-ABC) superfamily</fullName>
    </submittedName>
</protein>
<dbReference type="InterPro" id="IPR052910">
    <property type="entry name" value="ABC-Purine-Binding"/>
</dbReference>
<dbReference type="EMBL" id="FNUK01000024">
    <property type="protein sequence ID" value="SEG04764.1"/>
    <property type="molecule type" value="Genomic_DNA"/>
</dbReference>
<keyword evidence="4" id="KW-1185">Reference proteome</keyword>
<evidence type="ECO:0000256" key="1">
    <source>
        <dbReference type="ARBA" id="ARBA00022729"/>
    </source>
</evidence>
<gene>
    <name evidence="3" type="ORF">SAMN05660865_01618</name>
</gene>
<sequence>MNLTLEEHYQLARKLALKEYSKNASKGQSGYLPSLEGILKNTEIISEINLGIKEIPLKKIVGTFTYLRSRSFAKNFMPLLAYDTEFGKKWVNLCNAHLNEGIRDPIKVYEYLNWYYVVEGNKRVSILKYFNVYSFYAEITRLIPKYDETNLEIKIYYEFLNFNKITGINSIYFTKLGSFSKLLKILEKFNPKGLKFEENKYKYFEKHIYLNFRRIYLNEGGNKLPISTGDAFLEYINLYGLPTDIDDTLLAQRIRNLIPVLKSFSNIDEEEIQTSPENKNQNIISTISSLVNLKKNLKVAFIYASNPENSGWTYAHELGRRYVQEIFKDQILTDYYSNVPINEKSYDVIKSICEKKYDVIFTTSPIFLNSTVKCAIEYPNIKFFNCSEYRPYSNVGNYFGRTYEPRFLTGIIAGALTKSNLIGYVATSPTPEVISSINSFALGAKLVNPYSKILVSWTNEWYSKNKNEDADDKLIESGADIIANITIDENHPITKEYGVYSMLTSIENKKPIKYLAAPIWRWGIFYEKILKSILTNSIISDIFNNTNKLINFWWGIDSGVLDIYYYKDFIPLETQKLVEHMKKMIINNLFHPFTGPIYDKEGNLRVEQDEVATLEQILNMDWFVDGVEII</sequence>